<organism evidence="1 2">
    <name type="scientific">Nocardia terpenica</name>
    <dbReference type="NCBI Taxonomy" id="455432"/>
    <lineage>
        <taxon>Bacteria</taxon>
        <taxon>Bacillati</taxon>
        <taxon>Actinomycetota</taxon>
        <taxon>Actinomycetes</taxon>
        <taxon>Mycobacteriales</taxon>
        <taxon>Nocardiaceae</taxon>
        <taxon>Nocardia</taxon>
    </lineage>
</organism>
<dbReference type="AlphaFoldDB" id="A0A291RPI9"/>
<dbReference type="RefSeq" id="WP_098696269.1">
    <property type="nucleotide sequence ID" value="NZ_CP023778.1"/>
</dbReference>
<gene>
    <name evidence="1" type="ORF">CRH09_26720</name>
</gene>
<evidence type="ECO:0000313" key="1">
    <source>
        <dbReference type="EMBL" id="ATL69235.1"/>
    </source>
</evidence>
<sequence length="537" mass="60681">MTTTSTGSVDIEIREAVAAQSHRRERYPARVVQNSWRKTRLSRVQVDSLVLSTSRDEIGSKRVRDHRRWGLPHLLDWFEDQPGDTWQDRWLASGADDAREDWAQIPEQWLRDDGRYSKPMLGLLTSSLLLVVGTDVIRPSLEWLLTAGKKRTLVRNMIYGRDRDGFQQLRQLCEQTPTLRTDAGQDIVFRSAVSVAAKGGALAEVTVGDVLEILDVERAIRGRASSAAATFRILGEAGIFGSDVPSLREIRSLGQRTIEQLVGRYPITCGPMRELLVDYLRERQPAIDYSRLLGLVNHLVRSFWFDLEQHHPGIDSLRLPREVAGAWKRRLRTKTTTVLRDGELVEIESERIGYIETLATIRAFYLDLADWALEDPTRWGPWVAPCPISQEDLSRRWFFRRRKARMDSRTRERLPGLPVLVETTSHWRHESRELLAVGTQTPPGQTFTAAGKPAQPGIFVNADIAMGLAGPISRCRSQIHCAPSSCSTLPGHSCTSQIWQHSDSASVVRSSYWRTIRYQCGFFAEVGVGVTGGTQYL</sequence>
<dbReference type="Proteomes" id="UP000221961">
    <property type="component" value="Chromosome"/>
</dbReference>
<name>A0A291RPI9_9NOCA</name>
<protein>
    <submittedName>
        <fullName evidence="1">Uncharacterized protein</fullName>
    </submittedName>
</protein>
<dbReference type="KEGG" id="ntp:CRH09_26720"/>
<dbReference type="GeneID" id="88360913"/>
<dbReference type="EMBL" id="CP023778">
    <property type="protein sequence ID" value="ATL69235.1"/>
    <property type="molecule type" value="Genomic_DNA"/>
</dbReference>
<proteinExistence type="predicted"/>
<reference evidence="1 2" key="1">
    <citation type="submission" date="2017-10" db="EMBL/GenBank/DDBJ databases">
        <title>Comparative genomics between pathogenic Norcardia.</title>
        <authorList>
            <person name="Zeng L."/>
        </authorList>
    </citation>
    <scope>NUCLEOTIDE SEQUENCE [LARGE SCALE GENOMIC DNA]</scope>
    <source>
        <strain evidence="1 2">NC_YFY_NT001</strain>
    </source>
</reference>
<accession>A0A291RPI9</accession>
<evidence type="ECO:0000313" key="2">
    <source>
        <dbReference type="Proteomes" id="UP000221961"/>
    </source>
</evidence>